<dbReference type="PROSITE" id="PS51005">
    <property type="entry name" value="NAC"/>
    <property type="match status" value="1"/>
</dbReference>
<proteinExistence type="predicted"/>
<evidence type="ECO:0000313" key="6">
    <source>
        <dbReference type="EMBL" id="KAG0448730.1"/>
    </source>
</evidence>
<organism evidence="6 7">
    <name type="scientific">Vanilla planifolia</name>
    <name type="common">Vanilla</name>
    <dbReference type="NCBI Taxonomy" id="51239"/>
    <lineage>
        <taxon>Eukaryota</taxon>
        <taxon>Viridiplantae</taxon>
        <taxon>Streptophyta</taxon>
        <taxon>Embryophyta</taxon>
        <taxon>Tracheophyta</taxon>
        <taxon>Spermatophyta</taxon>
        <taxon>Magnoliopsida</taxon>
        <taxon>Liliopsida</taxon>
        <taxon>Asparagales</taxon>
        <taxon>Orchidaceae</taxon>
        <taxon>Vanilloideae</taxon>
        <taxon>Vanilleae</taxon>
        <taxon>Vanilla</taxon>
    </lineage>
</organism>
<dbReference type="EMBL" id="JADCNM010000273">
    <property type="protein sequence ID" value="KAG0448730.1"/>
    <property type="molecule type" value="Genomic_DNA"/>
</dbReference>
<evidence type="ECO:0000259" key="5">
    <source>
        <dbReference type="PROSITE" id="PS51005"/>
    </source>
</evidence>
<dbReference type="OrthoDB" id="785209at2759"/>
<dbReference type="AlphaFoldDB" id="A0A835P813"/>
<dbReference type="InterPro" id="IPR036093">
    <property type="entry name" value="NAC_dom_sf"/>
</dbReference>
<dbReference type="Proteomes" id="UP000639772">
    <property type="component" value="Unassembled WGS sequence"/>
</dbReference>
<feature type="domain" description="NAC" evidence="5">
    <location>
        <begin position="30"/>
        <end position="98"/>
    </location>
</feature>
<evidence type="ECO:0000256" key="4">
    <source>
        <dbReference type="ARBA" id="ARBA00023242"/>
    </source>
</evidence>
<reference evidence="6 7" key="1">
    <citation type="journal article" date="2020" name="Nat. Food">
        <title>A phased Vanilla planifolia genome enables genetic improvement of flavour and production.</title>
        <authorList>
            <person name="Hasing T."/>
            <person name="Tang H."/>
            <person name="Brym M."/>
            <person name="Khazi F."/>
            <person name="Huang T."/>
            <person name="Chambers A.H."/>
        </authorList>
    </citation>
    <scope>NUCLEOTIDE SEQUENCE [LARGE SCALE GENOMIC DNA]</scope>
    <source>
        <tissue evidence="6">Leaf</tissue>
    </source>
</reference>
<evidence type="ECO:0000313" key="7">
    <source>
        <dbReference type="Proteomes" id="UP000639772"/>
    </source>
</evidence>
<dbReference type="InterPro" id="IPR003441">
    <property type="entry name" value="NAC-dom"/>
</dbReference>
<gene>
    <name evidence="6" type="ORF">HPP92_027697</name>
</gene>
<dbReference type="GO" id="GO:0003677">
    <property type="term" value="F:DNA binding"/>
    <property type="evidence" value="ECO:0007669"/>
    <property type="project" value="UniProtKB-KW"/>
</dbReference>
<keyword evidence="2" id="KW-0238">DNA-binding</keyword>
<dbReference type="Pfam" id="PF02365">
    <property type="entry name" value="NAM"/>
    <property type="match status" value="1"/>
</dbReference>
<evidence type="ECO:0000256" key="2">
    <source>
        <dbReference type="ARBA" id="ARBA00023125"/>
    </source>
</evidence>
<keyword evidence="4" id="KW-0539">Nucleus</keyword>
<evidence type="ECO:0000256" key="1">
    <source>
        <dbReference type="ARBA" id="ARBA00023015"/>
    </source>
</evidence>
<dbReference type="GO" id="GO:0006355">
    <property type="term" value="P:regulation of DNA-templated transcription"/>
    <property type="evidence" value="ECO:0007669"/>
    <property type="project" value="InterPro"/>
</dbReference>
<sequence length="98" mass="11488">MGEAAAGDSAYEREGDYREEEMKLGGAKRWPPGVRFHPTDEELVVYYLKRKVCRRRFKTSMIGEVDVYKWEPWELPELFLFGSLHSGFSSNFSFQFLP</sequence>
<evidence type="ECO:0000256" key="3">
    <source>
        <dbReference type="ARBA" id="ARBA00023163"/>
    </source>
</evidence>
<comment type="caution">
    <text evidence="6">The sequence shown here is derived from an EMBL/GenBank/DDBJ whole genome shotgun (WGS) entry which is preliminary data.</text>
</comment>
<dbReference type="SUPFAM" id="SSF101941">
    <property type="entry name" value="NAC domain"/>
    <property type="match status" value="1"/>
</dbReference>
<protein>
    <recommendedName>
        <fullName evidence="5">NAC domain-containing protein</fullName>
    </recommendedName>
</protein>
<dbReference type="Gene3D" id="2.170.150.80">
    <property type="entry name" value="NAC domain"/>
    <property type="match status" value="1"/>
</dbReference>
<dbReference type="PANTHER" id="PTHR31744">
    <property type="entry name" value="PROTEIN CUP-SHAPED COTYLEDON 2-RELATED"/>
    <property type="match status" value="1"/>
</dbReference>
<name>A0A835P813_VANPL</name>
<accession>A0A835P813</accession>
<keyword evidence="3" id="KW-0804">Transcription</keyword>
<keyword evidence="1" id="KW-0805">Transcription regulation</keyword>